<name>A0ABD0KWQ4_9CAEN</name>
<evidence type="ECO:0000313" key="1">
    <source>
        <dbReference type="EMBL" id="KAK7491230.1"/>
    </source>
</evidence>
<gene>
    <name evidence="1" type="ORF">BaRGS_00017501</name>
</gene>
<keyword evidence="2" id="KW-1185">Reference proteome</keyword>
<dbReference type="EMBL" id="JACVVK020000117">
    <property type="protein sequence ID" value="KAK7491230.1"/>
    <property type="molecule type" value="Genomic_DNA"/>
</dbReference>
<proteinExistence type="predicted"/>
<accession>A0ABD0KWQ4</accession>
<reference evidence="1 2" key="1">
    <citation type="journal article" date="2023" name="Sci. Data">
        <title>Genome assembly of the Korean intertidal mud-creeper Batillaria attramentaria.</title>
        <authorList>
            <person name="Patra A.K."/>
            <person name="Ho P.T."/>
            <person name="Jun S."/>
            <person name="Lee S.J."/>
            <person name="Kim Y."/>
            <person name="Won Y.J."/>
        </authorList>
    </citation>
    <scope>NUCLEOTIDE SEQUENCE [LARGE SCALE GENOMIC DNA]</scope>
    <source>
        <strain evidence="1">Wonlab-2016</strain>
    </source>
</reference>
<comment type="caution">
    <text evidence="1">The sequence shown here is derived from an EMBL/GenBank/DDBJ whole genome shotgun (WGS) entry which is preliminary data.</text>
</comment>
<evidence type="ECO:0000313" key="2">
    <source>
        <dbReference type="Proteomes" id="UP001519460"/>
    </source>
</evidence>
<organism evidence="1 2">
    <name type="scientific">Batillaria attramentaria</name>
    <dbReference type="NCBI Taxonomy" id="370345"/>
    <lineage>
        <taxon>Eukaryota</taxon>
        <taxon>Metazoa</taxon>
        <taxon>Spiralia</taxon>
        <taxon>Lophotrochozoa</taxon>
        <taxon>Mollusca</taxon>
        <taxon>Gastropoda</taxon>
        <taxon>Caenogastropoda</taxon>
        <taxon>Sorbeoconcha</taxon>
        <taxon>Cerithioidea</taxon>
        <taxon>Batillariidae</taxon>
        <taxon>Batillaria</taxon>
    </lineage>
</organism>
<sequence>MFTLAVIASSHDKSQTLETDKNRFCGNSRYRFIYTIELSTNNSVERSFSRHSSGLCTKLCTALFRFVASDFGATRKERNVYTFKLSVESKSYRHLSHVPAVR</sequence>
<protein>
    <submittedName>
        <fullName evidence="1">Uncharacterized protein</fullName>
    </submittedName>
</protein>
<dbReference type="Proteomes" id="UP001519460">
    <property type="component" value="Unassembled WGS sequence"/>
</dbReference>
<dbReference type="AlphaFoldDB" id="A0ABD0KWQ4"/>